<accession>A0ABP0WI56</accession>
<proteinExistence type="predicted"/>
<dbReference type="EMBL" id="OZ020112">
    <property type="protein sequence ID" value="CAK9265556.1"/>
    <property type="molecule type" value="Genomic_DNA"/>
</dbReference>
<reference evidence="1" key="1">
    <citation type="submission" date="2024-02" db="EMBL/GenBank/DDBJ databases">
        <authorList>
            <consortium name="ELIXIR-Norway"/>
            <consortium name="Elixir Norway"/>
        </authorList>
    </citation>
    <scope>NUCLEOTIDE SEQUENCE</scope>
</reference>
<protein>
    <submittedName>
        <fullName evidence="1">Uncharacterized protein</fullName>
    </submittedName>
</protein>
<sequence length="52" mass="6175">MLIAKPKDKTLFCCWLRDCLVEQNRVETSTREETCRIDEFVGLKARERQEGE</sequence>
<gene>
    <name evidence="1" type="ORF">CSSPJE1EN1_LOCUS11034</name>
</gene>
<name>A0ABP0WI56_9BRYO</name>
<dbReference type="Proteomes" id="UP001497444">
    <property type="component" value="Chromosome 17"/>
</dbReference>
<organism evidence="1 2">
    <name type="scientific">Sphagnum jensenii</name>
    <dbReference type="NCBI Taxonomy" id="128206"/>
    <lineage>
        <taxon>Eukaryota</taxon>
        <taxon>Viridiplantae</taxon>
        <taxon>Streptophyta</taxon>
        <taxon>Embryophyta</taxon>
        <taxon>Bryophyta</taxon>
        <taxon>Sphagnophytina</taxon>
        <taxon>Sphagnopsida</taxon>
        <taxon>Sphagnales</taxon>
        <taxon>Sphagnaceae</taxon>
        <taxon>Sphagnum</taxon>
    </lineage>
</organism>
<evidence type="ECO:0000313" key="1">
    <source>
        <dbReference type="EMBL" id="CAK9265556.1"/>
    </source>
</evidence>
<evidence type="ECO:0000313" key="2">
    <source>
        <dbReference type="Proteomes" id="UP001497444"/>
    </source>
</evidence>
<keyword evidence="2" id="KW-1185">Reference proteome</keyword>